<organism evidence="3 4">
    <name type="scientific">Marasmius crinis-equi</name>
    <dbReference type="NCBI Taxonomy" id="585013"/>
    <lineage>
        <taxon>Eukaryota</taxon>
        <taxon>Fungi</taxon>
        <taxon>Dikarya</taxon>
        <taxon>Basidiomycota</taxon>
        <taxon>Agaricomycotina</taxon>
        <taxon>Agaricomycetes</taxon>
        <taxon>Agaricomycetidae</taxon>
        <taxon>Agaricales</taxon>
        <taxon>Marasmiineae</taxon>
        <taxon>Marasmiaceae</taxon>
        <taxon>Marasmius</taxon>
    </lineage>
</organism>
<protein>
    <recommendedName>
        <fullName evidence="2">Thioredoxin domain-containing protein</fullName>
    </recommendedName>
</protein>
<evidence type="ECO:0000313" key="3">
    <source>
        <dbReference type="EMBL" id="KAL0574262.1"/>
    </source>
</evidence>
<feature type="region of interest" description="Disordered" evidence="1">
    <location>
        <begin position="169"/>
        <end position="219"/>
    </location>
</feature>
<dbReference type="SUPFAM" id="SSF52833">
    <property type="entry name" value="Thioredoxin-like"/>
    <property type="match status" value="1"/>
</dbReference>
<accession>A0ABR3FFY1</accession>
<dbReference type="PROSITE" id="PS51352">
    <property type="entry name" value="THIOREDOXIN_2"/>
    <property type="match status" value="1"/>
</dbReference>
<dbReference type="InterPro" id="IPR013766">
    <property type="entry name" value="Thioredoxin_domain"/>
</dbReference>
<name>A0ABR3FFY1_9AGAR</name>
<dbReference type="EMBL" id="JBAHYK010000414">
    <property type="protein sequence ID" value="KAL0574262.1"/>
    <property type="molecule type" value="Genomic_DNA"/>
</dbReference>
<feature type="region of interest" description="Disordered" evidence="1">
    <location>
        <begin position="325"/>
        <end position="347"/>
    </location>
</feature>
<feature type="compositionally biased region" description="Polar residues" evidence="1">
    <location>
        <begin position="180"/>
        <end position="190"/>
    </location>
</feature>
<dbReference type="Gene3D" id="3.40.30.10">
    <property type="entry name" value="Glutaredoxin"/>
    <property type="match status" value="1"/>
</dbReference>
<evidence type="ECO:0000259" key="2">
    <source>
        <dbReference type="PROSITE" id="PS51352"/>
    </source>
</evidence>
<dbReference type="InterPro" id="IPR054000">
    <property type="entry name" value="MLKL_N"/>
</dbReference>
<feature type="compositionally biased region" description="Basic and acidic residues" evidence="1">
    <location>
        <begin position="325"/>
        <end position="336"/>
    </location>
</feature>
<feature type="domain" description="Thioredoxin" evidence="2">
    <location>
        <begin position="10"/>
        <end position="165"/>
    </location>
</feature>
<dbReference type="Pfam" id="PF00578">
    <property type="entry name" value="AhpC-TSA"/>
    <property type="match status" value="1"/>
</dbReference>
<sequence>MAYHLDEQEVSVGNLAPDFEAHTASGSIQYHHWVEDAWSIIFSHPGTSFPLELLELAKQYPEFSKRNIKVIGVSSSWLNDQRKWKASQVRYGIKPGSIDRHIQIVADDSGEIAEVYRMHAEEGNEEPNTVFVVDPNRVVRIVLGYPATFRKNVDKLVLFIDRYSNASAKSREASPALEPSSLSRSRTYTPETRPYKTSTSAPTSKPPSPAANSNSNTFARSASNTFSTQTVVGLSTATTNLSLHPPSPDASSSGNYIQNALNVLESLVDVGRVIPFVAPAFVLLKVIIEVEKSAQESSEKCRDLVERVTFMLGFLPTLRTLALKDSPETTKRHNNTENDDDEKEEKPLTISHATRIVIDRMNNILKDCAALIEAYRKQGIIARRLSLKNKEKFETCANALADVTNDLMLSLQIYQTAQLDRMSQARMEGMKRPVVKDAGEDEAEEFLGRYGGEEAVKNDPELVRMFVEECSKNLHLEVKPEDLAPVMTDLQTNLTSVIRQNTIDLESRIHTAVLASILTKQDADREAEKEQTLVCVQCDKEFKQSSNGESSCSFHKAEYDSWNKTYPCCATPKNPCQVNSHKAKHHCEYPYSTFFPYGRNVWGYSDTVDTWVEVEDVNLESEDDDKVSAEAGELLRWKSRGERLQGEERRVLVKVGRCYWRTPYFFQAFTREELEVSRKVVDITRQTLIFRAGSGSGPDSGGEGEEGEEEEYAMAEWVVEDSEETGELIITGIRLTAKSATSSTPYIRICYFDASTLQLSSSDPVQTISEGGLYSYTPSTSYILPSPSEEKISFSLDEHLSQHWREARKDFKTKTTPSLPVILKEATDPPLGANGKIFTEFSDYFTGGISVFNKHLPSSPNPVSISSVDVSYRLVGESEYTPVKSFRMTDGSQLPVTVDPRQTWHMPFEIQVPRSPEDAKLSVRWWNRAFVARARPIRFRFVFRDVEDNEASLVVEHVVKHYELDKLKPEEDLAYFYVDDPVLWERRGMHVAKRKEGWDDERVVVKIGGKEVRGLQLTKIVYRALYSDETEVDMGIGEDKDGWRWKCWALVDRSCRRVYAFKVLVMLGDGEGVRAACLGYVLCPEYGDTVEEIRPVMYADEHVLFPEVEEDEVDEAVWEDGIDDVVEEPVPPPPAAATTAGGSASVPAEISDRLASIDRNLERIAGAFESLLEIMRSQQMQGQGRRDVTASGDLAPTSTHNMREVLLIRTEK</sequence>
<dbReference type="Pfam" id="PF22215">
    <property type="entry name" value="MLKL_N"/>
    <property type="match status" value="1"/>
</dbReference>
<proteinExistence type="predicted"/>
<dbReference type="Proteomes" id="UP001465976">
    <property type="component" value="Unassembled WGS sequence"/>
</dbReference>
<dbReference type="InterPro" id="IPR059179">
    <property type="entry name" value="MLKL-like_MCAfunc"/>
</dbReference>
<reference evidence="3 4" key="1">
    <citation type="submission" date="2024-02" db="EMBL/GenBank/DDBJ databases">
        <title>A draft genome for the cacao thread blight pathogen Marasmius crinis-equi.</title>
        <authorList>
            <person name="Cohen S.P."/>
            <person name="Baruah I.K."/>
            <person name="Amoako-Attah I."/>
            <person name="Bukari Y."/>
            <person name="Meinhardt L.W."/>
            <person name="Bailey B.A."/>
        </authorList>
    </citation>
    <scope>NUCLEOTIDE SEQUENCE [LARGE SCALE GENOMIC DNA]</scope>
    <source>
        <strain evidence="3 4">GH-76</strain>
    </source>
</reference>
<dbReference type="InterPro" id="IPR036249">
    <property type="entry name" value="Thioredoxin-like_sf"/>
</dbReference>
<comment type="caution">
    <text evidence="3">The sequence shown here is derived from an EMBL/GenBank/DDBJ whole genome shotgun (WGS) entry which is preliminary data.</text>
</comment>
<evidence type="ECO:0000313" key="4">
    <source>
        <dbReference type="Proteomes" id="UP001465976"/>
    </source>
</evidence>
<gene>
    <name evidence="3" type="ORF">V5O48_007691</name>
</gene>
<dbReference type="InterPro" id="IPR036537">
    <property type="entry name" value="Adaptor_Cbl_N_dom_sf"/>
</dbReference>
<dbReference type="Gene3D" id="1.20.930.20">
    <property type="entry name" value="Adaptor protein Cbl, N-terminal domain"/>
    <property type="match status" value="1"/>
</dbReference>
<keyword evidence="4" id="KW-1185">Reference proteome</keyword>
<dbReference type="InterPro" id="IPR000866">
    <property type="entry name" value="AhpC/TSA"/>
</dbReference>
<dbReference type="CDD" id="cd21037">
    <property type="entry name" value="MLKL_NTD"/>
    <property type="match status" value="1"/>
</dbReference>
<evidence type="ECO:0000256" key="1">
    <source>
        <dbReference type="SAM" id="MobiDB-lite"/>
    </source>
</evidence>